<dbReference type="PANTHER" id="PTHR30273:SF2">
    <property type="entry name" value="PROTEIN FECR"/>
    <property type="match status" value="1"/>
</dbReference>
<reference evidence="3 4" key="1">
    <citation type="journal article" date="2013" name="Mar. Genomics">
        <title>Expression of sulfatases in Rhodopirellula baltica and the diversity of sulfatases in the genus Rhodopirellula.</title>
        <authorList>
            <person name="Wegner C.E."/>
            <person name="Richter-Heitmann T."/>
            <person name="Klindworth A."/>
            <person name="Klockow C."/>
            <person name="Richter M."/>
            <person name="Achstetter T."/>
            <person name="Glockner F.O."/>
            <person name="Harder J."/>
        </authorList>
    </citation>
    <scope>NUCLEOTIDE SEQUENCE [LARGE SCALE GENOMIC DNA]</scope>
    <source>
        <strain evidence="3 4">SM41</strain>
    </source>
</reference>
<proteinExistence type="predicted"/>
<dbReference type="Proteomes" id="UP000011885">
    <property type="component" value="Unassembled WGS sequence"/>
</dbReference>
<dbReference type="PANTHER" id="PTHR30273">
    <property type="entry name" value="PERIPLASMIC SIGNAL SENSOR AND SIGMA FACTOR ACTIVATOR FECR-RELATED"/>
    <property type="match status" value="1"/>
</dbReference>
<dbReference type="AlphaFoldDB" id="M5U2P7"/>
<organism evidence="3 4">
    <name type="scientific">Rhodopirellula sallentina SM41</name>
    <dbReference type="NCBI Taxonomy" id="1263870"/>
    <lineage>
        <taxon>Bacteria</taxon>
        <taxon>Pseudomonadati</taxon>
        <taxon>Planctomycetota</taxon>
        <taxon>Planctomycetia</taxon>
        <taxon>Pirellulales</taxon>
        <taxon>Pirellulaceae</taxon>
        <taxon>Rhodopirellula</taxon>
    </lineage>
</organism>
<dbReference type="Pfam" id="PF04773">
    <property type="entry name" value="FecR"/>
    <property type="match status" value="1"/>
</dbReference>
<name>M5U2P7_9BACT</name>
<dbReference type="SUPFAM" id="SSF49899">
    <property type="entry name" value="Concanavalin A-like lectins/glucanases"/>
    <property type="match status" value="1"/>
</dbReference>
<dbReference type="OrthoDB" id="258532at2"/>
<evidence type="ECO:0000256" key="1">
    <source>
        <dbReference type="SAM" id="Phobius"/>
    </source>
</evidence>
<keyword evidence="4" id="KW-1185">Reference proteome</keyword>
<dbReference type="Gene3D" id="2.60.120.200">
    <property type="match status" value="1"/>
</dbReference>
<keyword evidence="1" id="KW-0812">Transmembrane</keyword>
<dbReference type="InterPro" id="IPR006860">
    <property type="entry name" value="FecR"/>
</dbReference>
<comment type="caution">
    <text evidence="3">The sequence shown here is derived from an EMBL/GenBank/DDBJ whole genome shotgun (WGS) entry which is preliminary data.</text>
</comment>
<dbReference type="InterPro" id="IPR013320">
    <property type="entry name" value="ConA-like_dom_sf"/>
</dbReference>
<dbReference type="RefSeq" id="WP_008679617.1">
    <property type="nucleotide sequence ID" value="NZ_ANOH01000209.1"/>
</dbReference>
<sequence>MKTNKRLEDLLDLYFDQGLTDETNRELDEIIRTSEEARVRFWQRARLNATLRRHGQEQWGTQWCFNESVEDASEVSSGDAFQRSESVWMTREKAVACVAIAAALLLMIGVSAWSSKWFAAPQIATNVEPAISPEDPAEENNPRGPVQPTPLHWVATLRKAIDVQWSGTGQAPRVGEPLSPGRLSLDSGLIELQTNRGAVVVVEGPGELHVISDMEVRCDRGRIAVNVPPSAHGFLVHTPTVNVIDRGTAFALHVADDDEAEVHVIEGMVELVSPTTNTPVRELREGQAVEVAMTGEYRDIQSSAAAFSTPASANSKARLAALLSRQRWNRRRAAIMNNPDCLVYYDFVPESSNQQTNGQGKSDDIVLVNRAPNPIAGSDGIIVGCDWTEGRWHGKRALGFKNVSDRILFSVPGEYESLSCILTVRIDAINSVANPLLVSRGRKAGHWQWLVTPPKQEDRTADLQWTGSHPFRDAVSKASGGSRFRVSAPVLRREQLGNWIQLGFVWDGVGKTLSQYVNGELVTRDHIATADAGESAMLSLRDMQIGNASATVIEPNMPPGNICGRFDELIVLSRDMSSTEMMAFHRLDRSYWQPVDERTRFFDADNWAVRDAPTTGDNLVISSRGLKRAVYDENTTDNFAGVQVGTLAGSRTELEIAGGTLIADHDSNYISRVGVGGGDGALEQTSGSARFNALQIGLDSESSGVYRLIGGTLIVSRTTLGSGWSLEVGVNKGTGTFEVSGGAFETRCGVMLGNQDGVGTFRVVGDRAEQIAIGSNEDRDGRWLQHEGSTLDIRVGANGVTPIWIEEVGSDGGGDVIFQRGAVLHVDFLNEPVSGHWDVMKWEGQLFDNGLVFAPTVDQEVWSFEFVDTDDSGTPDTLRVTAMPR</sequence>
<keyword evidence="1" id="KW-0472">Membrane</keyword>
<dbReference type="Gene3D" id="2.60.120.1440">
    <property type="match status" value="1"/>
</dbReference>
<gene>
    <name evidence="3" type="ORF">RSSM_03019</name>
</gene>
<keyword evidence="1" id="KW-1133">Transmembrane helix</keyword>
<protein>
    <submittedName>
        <fullName evidence="3">FecR protein domain protein</fullName>
    </submittedName>
</protein>
<evidence type="ECO:0000313" key="4">
    <source>
        <dbReference type="Proteomes" id="UP000011885"/>
    </source>
</evidence>
<dbReference type="InterPro" id="IPR012373">
    <property type="entry name" value="Ferrdict_sens_TM"/>
</dbReference>
<feature type="transmembrane region" description="Helical" evidence="1">
    <location>
        <begin position="94"/>
        <end position="113"/>
    </location>
</feature>
<dbReference type="PATRIC" id="fig|1263870.3.peg.3209"/>
<feature type="domain" description="FecR protein" evidence="2">
    <location>
        <begin position="214"/>
        <end position="270"/>
    </location>
</feature>
<evidence type="ECO:0000313" key="3">
    <source>
        <dbReference type="EMBL" id="EMI55559.1"/>
    </source>
</evidence>
<evidence type="ECO:0000259" key="2">
    <source>
        <dbReference type="Pfam" id="PF04773"/>
    </source>
</evidence>
<dbReference type="GO" id="GO:0016989">
    <property type="term" value="F:sigma factor antagonist activity"/>
    <property type="evidence" value="ECO:0007669"/>
    <property type="project" value="TreeGrafter"/>
</dbReference>
<dbReference type="EMBL" id="ANOH01000209">
    <property type="protein sequence ID" value="EMI55559.1"/>
    <property type="molecule type" value="Genomic_DNA"/>
</dbReference>
<accession>M5U2P7</accession>